<accession>A0A383AIH0</accession>
<protein>
    <submittedName>
        <fullName evidence="2">Uncharacterized protein</fullName>
    </submittedName>
</protein>
<sequence length="44" mass="5136">MSLREIARIKELEEKVAKLEMQVSIVLDIHNEPKESDGEKKKKD</sequence>
<gene>
    <name evidence="2" type="ORF">METZ01_LOCUS459849</name>
</gene>
<organism evidence="2">
    <name type="scientific">marine metagenome</name>
    <dbReference type="NCBI Taxonomy" id="408172"/>
    <lineage>
        <taxon>unclassified sequences</taxon>
        <taxon>metagenomes</taxon>
        <taxon>ecological metagenomes</taxon>
    </lineage>
</organism>
<evidence type="ECO:0000313" key="2">
    <source>
        <dbReference type="EMBL" id="SVE06995.1"/>
    </source>
</evidence>
<keyword evidence="1" id="KW-0175">Coiled coil</keyword>
<feature type="coiled-coil region" evidence="1">
    <location>
        <begin position="2"/>
        <end position="29"/>
    </location>
</feature>
<dbReference type="EMBL" id="UINC01192054">
    <property type="protein sequence ID" value="SVE06995.1"/>
    <property type="molecule type" value="Genomic_DNA"/>
</dbReference>
<name>A0A383AIH0_9ZZZZ</name>
<reference evidence="2" key="1">
    <citation type="submission" date="2018-05" db="EMBL/GenBank/DDBJ databases">
        <authorList>
            <person name="Lanie J.A."/>
            <person name="Ng W.-L."/>
            <person name="Kazmierczak K.M."/>
            <person name="Andrzejewski T.M."/>
            <person name="Davidsen T.M."/>
            <person name="Wayne K.J."/>
            <person name="Tettelin H."/>
            <person name="Glass J.I."/>
            <person name="Rusch D."/>
            <person name="Podicherti R."/>
            <person name="Tsui H.-C.T."/>
            <person name="Winkler M.E."/>
        </authorList>
    </citation>
    <scope>NUCLEOTIDE SEQUENCE</scope>
</reference>
<proteinExistence type="predicted"/>
<dbReference type="AlphaFoldDB" id="A0A383AIH0"/>
<evidence type="ECO:0000256" key="1">
    <source>
        <dbReference type="SAM" id="Coils"/>
    </source>
</evidence>